<evidence type="ECO:0000313" key="4">
    <source>
        <dbReference type="Proteomes" id="UP000746503"/>
    </source>
</evidence>
<dbReference type="SUPFAM" id="SSF54593">
    <property type="entry name" value="Glyoxalase/Bleomycin resistance protein/Dihydroxybiphenyl dioxygenase"/>
    <property type="match status" value="1"/>
</dbReference>
<sequence>MTGEVSLPLALAEGAVWAAAVVAASWFFHRLFAHRRGPGEAEGAAPLPTGTSEVRVHRHLALVTVVVDSYAPAIDFYVRRLGFELREDTPIGDGKRWVVVAPPGAATGLLLAEAADSRQRERVGDQTGGRVALFLHTDDFARDHARLLAAGVTFEEEPRPEPYGTVAVFRDLYGNRWDLLEPAPRR</sequence>
<keyword evidence="1" id="KW-0472">Membrane</keyword>
<dbReference type="PANTHER" id="PTHR36437:SF2">
    <property type="entry name" value="GLYOXALASE_BLEOMYCIN RESISTANCE PROTEIN_DIOXYGENASE"/>
    <property type="match status" value="1"/>
</dbReference>
<keyword evidence="4" id="KW-1185">Reference proteome</keyword>
<evidence type="ECO:0000313" key="3">
    <source>
        <dbReference type="EMBL" id="NJP66231.1"/>
    </source>
</evidence>
<gene>
    <name evidence="3" type="ORF">HCJ92_07980</name>
</gene>
<dbReference type="InterPro" id="IPR029068">
    <property type="entry name" value="Glyas_Bleomycin-R_OHBP_Dase"/>
</dbReference>
<dbReference type="EMBL" id="JAAVJB010000041">
    <property type="protein sequence ID" value="NJP66231.1"/>
    <property type="molecule type" value="Genomic_DNA"/>
</dbReference>
<dbReference type="Gene3D" id="3.10.180.10">
    <property type="entry name" value="2,3-Dihydroxybiphenyl 1,2-Dioxygenase, domain 1"/>
    <property type="match status" value="1"/>
</dbReference>
<proteinExistence type="predicted"/>
<dbReference type="PROSITE" id="PS51819">
    <property type="entry name" value="VOC"/>
    <property type="match status" value="1"/>
</dbReference>
<accession>A0ABX1AKN0</accession>
<evidence type="ECO:0000259" key="2">
    <source>
        <dbReference type="PROSITE" id="PS51819"/>
    </source>
</evidence>
<comment type="caution">
    <text evidence="3">The sequence shown here is derived from an EMBL/GenBank/DDBJ whole genome shotgun (WGS) entry which is preliminary data.</text>
</comment>
<protein>
    <submittedName>
        <fullName evidence="3">VOC family protein</fullName>
    </submittedName>
</protein>
<reference evidence="3 4" key="1">
    <citation type="submission" date="2020-03" db="EMBL/GenBank/DDBJ databases">
        <title>Draft genome of Streptomyces sp. ventii, isolated from the Axial Seamount in the Pacific Ocean, and resequencing of the two type strains Streptomyces lonarensis strain NCL 716 and Streptomyces bohaiensis strain 11A07.</title>
        <authorList>
            <person name="Loughran R.M."/>
            <person name="Pfannmuller K.M."/>
            <person name="Wasson B.J."/>
            <person name="Deadmond M.C."/>
            <person name="Paddock B.E."/>
            <person name="Koyack M.J."/>
            <person name="Gallegos D.A."/>
            <person name="Mitchell E.A."/>
            <person name="Ushijima B."/>
            <person name="Saw J.H."/>
            <person name="Mcphail K.L."/>
            <person name="Videau P."/>
        </authorList>
    </citation>
    <scope>NUCLEOTIDE SEQUENCE [LARGE SCALE GENOMIC DNA]</scope>
    <source>
        <strain evidence="4">5675061</strain>
    </source>
</reference>
<dbReference type="Proteomes" id="UP000746503">
    <property type="component" value="Unassembled WGS sequence"/>
</dbReference>
<dbReference type="InterPro" id="IPR037523">
    <property type="entry name" value="VOC_core"/>
</dbReference>
<feature type="transmembrane region" description="Helical" evidence="1">
    <location>
        <begin position="6"/>
        <end position="28"/>
    </location>
</feature>
<organism evidence="3 4">
    <name type="scientific">Streptomyces spiramenti</name>
    <dbReference type="NCBI Taxonomy" id="2720606"/>
    <lineage>
        <taxon>Bacteria</taxon>
        <taxon>Bacillati</taxon>
        <taxon>Actinomycetota</taxon>
        <taxon>Actinomycetes</taxon>
        <taxon>Kitasatosporales</taxon>
        <taxon>Streptomycetaceae</taxon>
        <taxon>Streptomyces</taxon>
    </lineage>
</organism>
<evidence type="ECO:0000256" key="1">
    <source>
        <dbReference type="SAM" id="Phobius"/>
    </source>
</evidence>
<dbReference type="Pfam" id="PF00903">
    <property type="entry name" value="Glyoxalase"/>
    <property type="match status" value="1"/>
</dbReference>
<dbReference type="CDD" id="cd07263">
    <property type="entry name" value="VOC_like"/>
    <property type="match status" value="1"/>
</dbReference>
<dbReference type="InterPro" id="IPR004360">
    <property type="entry name" value="Glyas_Fos-R_dOase_dom"/>
</dbReference>
<name>A0ABX1AKN0_9ACTN</name>
<feature type="domain" description="VOC" evidence="2">
    <location>
        <begin position="59"/>
        <end position="182"/>
    </location>
</feature>
<dbReference type="PANTHER" id="PTHR36437">
    <property type="entry name" value="GLYOXALASE/BLEOMYCIN RESISTANCE PROTEIN/DIOXYGENASE"/>
    <property type="match status" value="1"/>
</dbReference>
<keyword evidence="1" id="KW-0812">Transmembrane</keyword>
<keyword evidence="1" id="KW-1133">Transmembrane helix</keyword>